<name>A0A839Z0D7_9SPHN</name>
<dbReference type="EMBL" id="JACICF010000001">
    <property type="protein sequence ID" value="MBB3763093.1"/>
    <property type="molecule type" value="Genomic_DNA"/>
</dbReference>
<feature type="domain" description="Phasin" evidence="3">
    <location>
        <begin position="118"/>
        <end position="216"/>
    </location>
</feature>
<dbReference type="RefSeq" id="WP_183932419.1">
    <property type="nucleotide sequence ID" value="NZ_JACICF010000001.1"/>
</dbReference>
<organism evidence="4 5">
    <name type="scientific">Sphingomicrobium lutaoense</name>
    <dbReference type="NCBI Taxonomy" id="515949"/>
    <lineage>
        <taxon>Bacteria</taxon>
        <taxon>Pseudomonadati</taxon>
        <taxon>Pseudomonadota</taxon>
        <taxon>Alphaproteobacteria</taxon>
        <taxon>Sphingomonadales</taxon>
        <taxon>Sphingomonadaceae</taxon>
        <taxon>Sphingomicrobium</taxon>
    </lineage>
</organism>
<evidence type="ECO:0000313" key="4">
    <source>
        <dbReference type="EMBL" id="MBB3763093.1"/>
    </source>
</evidence>
<dbReference type="InterPro" id="IPR018968">
    <property type="entry name" value="Phasin"/>
</dbReference>
<feature type="region of interest" description="Disordered" evidence="2">
    <location>
        <begin position="1"/>
        <end position="44"/>
    </location>
</feature>
<keyword evidence="1" id="KW-0175">Coiled coil</keyword>
<sequence>MSAEKTNGEADTGKVIETQTVATAAPAKAINEEAPVSEATTGAAKKVKKVTKKKKIAGTKAAKTAAASAKKGTDMFNFDSKQWMANFEMPTAEKFEALVAETSRKNEELVRKTQAATEEFAELAKANIEAIVEAGRIAAQGAKTIGSELIEDGREGLEKNAEAVKALTEVKSPTEFFQLQSDWMRSSFDQLVSESSKLTEKLIKLSGDAAQPVTSQASVNAEKVKGMMA</sequence>
<comment type="caution">
    <text evidence="4">The sequence shown here is derived from an EMBL/GenBank/DDBJ whole genome shotgun (WGS) entry which is preliminary data.</text>
</comment>
<evidence type="ECO:0000313" key="5">
    <source>
        <dbReference type="Proteomes" id="UP000578569"/>
    </source>
</evidence>
<feature type="coiled-coil region" evidence="1">
    <location>
        <begin position="92"/>
        <end position="126"/>
    </location>
</feature>
<gene>
    <name evidence="4" type="ORF">FHS50_000116</name>
</gene>
<keyword evidence="5" id="KW-1185">Reference proteome</keyword>
<evidence type="ECO:0000256" key="2">
    <source>
        <dbReference type="SAM" id="MobiDB-lite"/>
    </source>
</evidence>
<proteinExistence type="predicted"/>
<dbReference type="AlphaFoldDB" id="A0A839Z0D7"/>
<dbReference type="NCBIfam" id="TIGR01841">
    <property type="entry name" value="phasin"/>
    <property type="match status" value="1"/>
</dbReference>
<protein>
    <submittedName>
        <fullName evidence="4">Phasin family protein</fullName>
    </submittedName>
</protein>
<accession>A0A839Z0D7</accession>
<feature type="compositionally biased region" description="Basic and acidic residues" evidence="2">
    <location>
        <begin position="1"/>
        <end position="14"/>
    </location>
</feature>
<dbReference type="InterPro" id="IPR010127">
    <property type="entry name" value="Phasin_subfam-1"/>
</dbReference>
<dbReference type="Proteomes" id="UP000578569">
    <property type="component" value="Unassembled WGS sequence"/>
</dbReference>
<evidence type="ECO:0000259" key="3">
    <source>
        <dbReference type="Pfam" id="PF09361"/>
    </source>
</evidence>
<reference evidence="4 5" key="1">
    <citation type="submission" date="2020-08" db="EMBL/GenBank/DDBJ databases">
        <title>Genomic Encyclopedia of Type Strains, Phase IV (KMG-IV): sequencing the most valuable type-strain genomes for metagenomic binning, comparative biology and taxonomic classification.</title>
        <authorList>
            <person name="Goeker M."/>
        </authorList>
    </citation>
    <scope>NUCLEOTIDE SEQUENCE [LARGE SCALE GENOMIC DNA]</scope>
    <source>
        <strain evidence="4 5">DSM 24194</strain>
    </source>
</reference>
<dbReference type="Pfam" id="PF09361">
    <property type="entry name" value="Phasin_2"/>
    <property type="match status" value="1"/>
</dbReference>
<evidence type="ECO:0000256" key="1">
    <source>
        <dbReference type="SAM" id="Coils"/>
    </source>
</evidence>